<sequence>MGTLQQQPSFIFPLVLGTFSSVSYVFFVIIYTVQPTPFIDEIFHIPQAQKYCEGKFYEWDPKITTLPGLYLFSIGMNGPVSWVLGRQLCDVFSLRVTNLVASAFLLSTIHKLLMHLHGPKHMDSWKLLVGGVNLCLLPVLYWFTFLYYTDVLSTLVVLVMMLLHLHHAPFAAAAMGVVAVMMRQTNIVWVGFLCVLTAVDVLGARVLKAPINTIADAKAVVKKLRRTASKPYRLAEIVADVVVECLGYGTVLTGFLAFMGYNGGIVVGDRIAHMPVINLPQIGYFCLFYLVFSLPYAPSHIRPFIKLCQRKTWTAGMILVAGLMVVHSNTIVHPYLLADNRHLTFYIWGRLYGRFLPIRYLAVPVYMFGGYMIHTSLQHRSVLFKALYFICLAASIVPCKLLELRYFILPFILARAQWVSKSWWQLWIEMLYLLLINCLTLYLFVSKTFKWEDSSDFQRIIW</sequence>
<evidence type="ECO:0000313" key="16">
    <source>
        <dbReference type="Proteomes" id="UP001286313"/>
    </source>
</evidence>
<evidence type="ECO:0000256" key="4">
    <source>
        <dbReference type="ARBA" id="ARBA00011967"/>
    </source>
</evidence>
<evidence type="ECO:0000256" key="7">
    <source>
        <dbReference type="ARBA" id="ARBA00022679"/>
    </source>
</evidence>
<dbReference type="GO" id="GO:0005789">
    <property type="term" value="C:endoplasmic reticulum membrane"/>
    <property type="evidence" value="ECO:0007669"/>
    <property type="project" value="UniProtKB-SubCell"/>
</dbReference>
<feature type="transmembrane region" description="Helical" evidence="14">
    <location>
        <begin position="271"/>
        <end position="292"/>
    </location>
</feature>
<feature type="transmembrane region" description="Helical" evidence="14">
    <location>
        <begin position="125"/>
        <end position="148"/>
    </location>
</feature>
<dbReference type="GO" id="GO:0006488">
    <property type="term" value="P:dolichol-linked oligosaccharide biosynthetic process"/>
    <property type="evidence" value="ECO:0007669"/>
    <property type="project" value="UniProtKB-UniRule"/>
</dbReference>
<evidence type="ECO:0000313" key="15">
    <source>
        <dbReference type="EMBL" id="KAK3883987.1"/>
    </source>
</evidence>
<keyword evidence="16" id="KW-1185">Reference proteome</keyword>
<dbReference type="Pfam" id="PF04922">
    <property type="entry name" value="DIE2_ALG10"/>
    <property type="match status" value="1"/>
</dbReference>
<evidence type="ECO:0000256" key="3">
    <source>
        <dbReference type="ARBA" id="ARBA00010600"/>
    </source>
</evidence>
<feature type="transmembrane region" description="Helical" evidence="14">
    <location>
        <begin position="424"/>
        <end position="445"/>
    </location>
</feature>
<comment type="function">
    <text evidence="12">Dol-P-Glc:Glc(2)Man(9)GlcNAc(2)-PP-Dol alpha-1,2-glucosyltransferase that operates in the biosynthetic pathway of dolichol-linked oligosaccharides, the glycan precursors employed in protein asparagine (N)-glycosylation. The assembly of dolichol-linked oligosaccharides begins on the cytosolic side of the endoplasmic reticulum membrane and finishes in its lumen. The sequential addition of sugars to dolichol pyrophosphate produces dolichol-linked oligosaccharides containing fourteen sugars, including two GlcNAcs, nine mannoses and three glucoses. Once assembled, the oligosaccharide is transferred from the lipid to nascent proteins by oligosaccharyltransferases. In the lumen of the endoplasmic reticulum, adds the third and last glucose residue from dolichyl phosphate glucose (Dol-P-Glc) onto the lipid-linked oligosaccharide intermediate Glc(2)Man(9)GlcNAc(2)-PP-Dol to produce Glc(3)Man(9)GlcNAc(2)-PP-Dol.</text>
</comment>
<keyword evidence="11 14" id="KW-0472">Membrane</keyword>
<dbReference type="InterPro" id="IPR016900">
    <property type="entry name" value="Alg10"/>
</dbReference>
<dbReference type="Proteomes" id="UP001286313">
    <property type="component" value="Unassembled WGS sequence"/>
</dbReference>
<gene>
    <name evidence="15" type="ORF">Pcinc_011715</name>
</gene>
<dbReference type="PANTHER" id="PTHR12989:SF10">
    <property type="entry name" value="DOL-P-GLC:GLC(2)MAN(9)GLCNAC(2)-PP-DOL ALPHA-1,2-GLUCOSYLTRANSFERASE-RELATED"/>
    <property type="match status" value="1"/>
</dbReference>
<evidence type="ECO:0000256" key="5">
    <source>
        <dbReference type="ARBA" id="ARBA00018512"/>
    </source>
</evidence>
<evidence type="ECO:0000256" key="14">
    <source>
        <dbReference type="PIRNR" id="PIRNR028810"/>
    </source>
</evidence>
<dbReference type="AlphaFoldDB" id="A0AAE1KU62"/>
<comment type="similarity">
    <text evidence="3 14">Belongs to the ALG10 glucosyltransferase family.</text>
</comment>
<evidence type="ECO:0000256" key="6">
    <source>
        <dbReference type="ARBA" id="ARBA00022676"/>
    </source>
</evidence>
<evidence type="ECO:0000256" key="9">
    <source>
        <dbReference type="ARBA" id="ARBA00022824"/>
    </source>
</evidence>
<keyword evidence="6 14" id="KW-0328">Glycosyltransferase</keyword>
<accession>A0AAE1KU62</accession>
<evidence type="ECO:0000256" key="2">
    <source>
        <dbReference type="ARBA" id="ARBA00004922"/>
    </source>
</evidence>
<proteinExistence type="inferred from homology"/>
<dbReference type="PIRSF" id="PIRSF028810">
    <property type="entry name" value="Alpha1_2_glucosyltferase_Alg10"/>
    <property type="match status" value="1"/>
</dbReference>
<feature type="transmembrane region" description="Helical" evidence="14">
    <location>
        <begin position="356"/>
        <end position="374"/>
    </location>
</feature>
<protein>
    <recommendedName>
        <fullName evidence="5 14">Dol-P-Glc:Glc(2)Man(9)GlcNAc(2)-PP-Dol alpha-1,2-glucosyltransferase</fullName>
        <ecNumber evidence="4 14">2.4.1.256</ecNumber>
    </recommendedName>
</protein>
<dbReference type="EMBL" id="JAWQEG010000926">
    <property type="protein sequence ID" value="KAK3883987.1"/>
    <property type="molecule type" value="Genomic_DNA"/>
</dbReference>
<evidence type="ECO:0000256" key="8">
    <source>
        <dbReference type="ARBA" id="ARBA00022692"/>
    </source>
</evidence>
<name>A0AAE1KU62_PETCI</name>
<organism evidence="15 16">
    <name type="scientific">Petrolisthes cinctipes</name>
    <name type="common">Flat porcelain crab</name>
    <dbReference type="NCBI Taxonomy" id="88211"/>
    <lineage>
        <taxon>Eukaryota</taxon>
        <taxon>Metazoa</taxon>
        <taxon>Ecdysozoa</taxon>
        <taxon>Arthropoda</taxon>
        <taxon>Crustacea</taxon>
        <taxon>Multicrustacea</taxon>
        <taxon>Malacostraca</taxon>
        <taxon>Eumalacostraca</taxon>
        <taxon>Eucarida</taxon>
        <taxon>Decapoda</taxon>
        <taxon>Pleocyemata</taxon>
        <taxon>Anomura</taxon>
        <taxon>Galatheoidea</taxon>
        <taxon>Porcellanidae</taxon>
        <taxon>Petrolisthes</taxon>
    </lineage>
</organism>
<dbReference type="PANTHER" id="PTHR12989">
    <property type="entry name" value="ALPHA-1,2-GLUCOSYLTRANSFERASE ALG10"/>
    <property type="match status" value="1"/>
</dbReference>
<feature type="transmembrane region" description="Helical" evidence="14">
    <location>
        <begin position="313"/>
        <end position="336"/>
    </location>
</feature>
<keyword evidence="10 14" id="KW-1133">Transmembrane helix</keyword>
<keyword evidence="7" id="KW-0808">Transferase</keyword>
<evidence type="ECO:0000256" key="13">
    <source>
        <dbReference type="ARBA" id="ARBA00048064"/>
    </source>
</evidence>
<dbReference type="GO" id="GO:0106073">
    <property type="term" value="F:dolichyl pyrophosphate Glc2Man9GlcNAc2 alpha-1,2-glucosyltransferase activity"/>
    <property type="evidence" value="ECO:0007669"/>
    <property type="project" value="UniProtKB-UniRule"/>
</dbReference>
<evidence type="ECO:0000256" key="10">
    <source>
        <dbReference type="ARBA" id="ARBA00022989"/>
    </source>
</evidence>
<keyword evidence="8 14" id="KW-0812">Transmembrane</keyword>
<evidence type="ECO:0000256" key="11">
    <source>
        <dbReference type="ARBA" id="ARBA00023136"/>
    </source>
</evidence>
<feature type="transmembrane region" description="Helical" evidence="14">
    <location>
        <begin position="187"/>
        <end position="207"/>
    </location>
</feature>
<feature type="transmembrane region" description="Helical" evidence="14">
    <location>
        <begin position="96"/>
        <end position="113"/>
    </location>
</feature>
<feature type="transmembrane region" description="Helical" evidence="14">
    <location>
        <begin position="155"/>
        <end position="181"/>
    </location>
</feature>
<comment type="catalytic activity">
    <reaction evidence="13">
        <text>an alpha-D-Glc-(1-&gt;3)-alpha-D-Glc-(1-&gt;3)-alpha-D-Man-(1-&gt;2)-alpha-D-Man-(1-&gt;2)-alpha-D-Man-(1-&gt;3)-[alpha-D-Man-(1-&gt;2)-alpha-D-Man-(1-&gt;3)-[alpha-D-Man-(1-&gt;2)-alpha-D-Man-(1-&gt;6)]-alpha-D-Man-(1-&gt;6)]-beta-D-Man-(1-&gt;4)-beta-D-GlcNAc-(1-&gt;4)-alpha-D-GlcNAc-diphospho-di-trans,poly-cis-dolichol + a di-trans,poly-cis-dolichyl beta-D-glucosyl phosphate = a alpha-D-Glc-(1-&gt;2)-alpha-D-Glc-(1-&gt;3)-alpha-D-Glc-(1-&gt;3)-alpha-D-Man-(1-&gt;2)-alpha-D-Man-(1-&gt;2)-alpha-D-Man-(1-&gt;3)-[alpha-D-Man-(1-&gt;2)-alpha-D-Man-(1-&gt;3)-[alpha-D-Man-(1-&gt;2)-alpha-D-Man-(1-&gt;6)]-alpha-D-Man-(1-&gt;6)]-beta-D-Man-(1-&gt;4)-beta-D-GlcNAc-(1-&gt;4)-alpha-D-GlcNAc-diphospho-di-trans,poly-cis-dolichol + a di-trans,poly-cis-dolichyl phosphate + H(+)</text>
        <dbReference type="Rhea" id="RHEA:29543"/>
        <dbReference type="Rhea" id="RHEA-COMP:19498"/>
        <dbReference type="Rhea" id="RHEA-COMP:19502"/>
        <dbReference type="Rhea" id="RHEA-COMP:19512"/>
        <dbReference type="Rhea" id="RHEA-COMP:19522"/>
        <dbReference type="ChEBI" id="CHEBI:15378"/>
        <dbReference type="ChEBI" id="CHEBI:57525"/>
        <dbReference type="ChEBI" id="CHEBI:57683"/>
        <dbReference type="ChEBI" id="CHEBI:132522"/>
        <dbReference type="ChEBI" id="CHEBI:132523"/>
        <dbReference type="EC" id="2.4.1.256"/>
    </reaction>
    <physiologicalReaction direction="left-to-right" evidence="13">
        <dbReference type="Rhea" id="RHEA:29544"/>
    </physiologicalReaction>
</comment>
<feature type="transmembrane region" description="Helical" evidence="14">
    <location>
        <begin position="386"/>
        <end position="412"/>
    </location>
</feature>
<evidence type="ECO:0000256" key="1">
    <source>
        <dbReference type="ARBA" id="ARBA00004477"/>
    </source>
</evidence>
<comment type="subcellular location">
    <subcellularLocation>
        <location evidence="1">Endoplasmic reticulum membrane</location>
        <topology evidence="1">Multi-pass membrane protein</topology>
    </subcellularLocation>
</comment>
<keyword evidence="9" id="KW-0256">Endoplasmic reticulum</keyword>
<evidence type="ECO:0000256" key="12">
    <source>
        <dbReference type="ARBA" id="ARBA00044727"/>
    </source>
</evidence>
<feature type="transmembrane region" description="Helical" evidence="14">
    <location>
        <begin position="12"/>
        <end position="33"/>
    </location>
</feature>
<comment type="pathway">
    <text evidence="2">Protein modification; protein glycosylation.</text>
</comment>
<reference evidence="15" key="1">
    <citation type="submission" date="2023-10" db="EMBL/GenBank/DDBJ databases">
        <title>Genome assemblies of two species of porcelain crab, Petrolisthes cinctipes and Petrolisthes manimaculis (Anomura: Porcellanidae).</title>
        <authorList>
            <person name="Angst P."/>
        </authorList>
    </citation>
    <scope>NUCLEOTIDE SEQUENCE</scope>
    <source>
        <strain evidence="15">PB745_01</strain>
        <tissue evidence="15">Gill</tissue>
    </source>
</reference>
<feature type="transmembrane region" description="Helical" evidence="14">
    <location>
        <begin position="234"/>
        <end position="259"/>
    </location>
</feature>
<feature type="transmembrane region" description="Helical" evidence="14">
    <location>
        <begin position="63"/>
        <end position="84"/>
    </location>
</feature>
<dbReference type="EC" id="2.4.1.256" evidence="4 14"/>
<comment type="caution">
    <text evidence="15">The sequence shown here is derived from an EMBL/GenBank/DDBJ whole genome shotgun (WGS) entry which is preliminary data.</text>
</comment>